<dbReference type="Proteomes" id="UP000494109">
    <property type="component" value="Unassembled WGS sequence"/>
</dbReference>
<evidence type="ECO:0000313" key="2">
    <source>
        <dbReference type="EMBL" id="VWD64941.1"/>
    </source>
</evidence>
<keyword evidence="1" id="KW-0812">Transmembrane</keyword>
<proteinExistence type="predicted"/>
<evidence type="ECO:0000313" key="3">
    <source>
        <dbReference type="Proteomes" id="UP000494109"/>
    </source>
</evidence>
<protein>
    <submittedName>
        <fullName evidence="2">Phage integrase family protein</fullName>
    </submittedName>
</protein>
<organism evidence="2 3">
    <name type="scientific">Burkholderia contaminans</name>
    <dbReference type="NCBI Taxonomy" id="488447"/>
    <lineage>
        <taxon>Bacteria</taxon>
        <taxon>Pseudomonadati</taxon>
        <taxon>Pseudomonadota</taxon>
        <taxon>Betaproteobacteria</taxon>
        <taxon>Burkholderiales</taxon>
        <taxon>Burkholderiaceae</taxon>
        <taxon>Burkholderia</taxon>
        <taxon>Burkholderia cepacia complex</taxon>
    </lineage>
</organism>
<gene>
    <name evidence="2" type="ORF">BCO71033_07207</name>
</gene>
<sequence>MTQCLIDGIRSTLSHWRRSFAIPRAISLTQKVSSITTVKQRLAAICHLFDWRVTGHVVSCNPVAPMKGPNYTTKQGKMTVLDATEAGQLLDSVDVRMPIGLRDRALIALMVLSFTQIGAALTMRVDDVYVRQH</sequence>
<dbReference type="SUPFAM" id="SSF56349">
    <property type="entry name" value="DNA breaking-rejoining enzymes"/>
    <property type="match status" value="1"/>
</dbReference>
<dbReference type="EMBL" id="CABVQS010000053">
    <property type="protein sequence ID" value="VWD64941.1"/>
    <property type="molecule type" value="Genomic_DNA"/>
</dbReference>
<evidence type="ECO:0000256" key="1">
    <source>
        <dbReference type="SAM" id="Phobius"/>
    </source>
</evidence>
<dbReference type="InterPro" id="IPR011010">
    <property type="entry name" value="DNA_brk_join_enz"/>
</dbReference>
<keyword evidence="1" id="KW-1133">Transmembrane helix</keyword>
<accession>A0A6P3BZA1</accession>
<reference evidence="2 3" key="1">
    <citation type="submission" date="2019-09" db="EMBL/GenBank/DDBJ databases">
        <authorList>
            <person name="Depoorter E."/>
        </authorList>
    </citation>
    <scope>NUCLEOTIDE SEQUENCE [LARGE SCALE GENOMIC DNA]</scope>
    <source>
        <strain evidence="2">R-71033</strain>
    </source>
</reference>
<feature type="transmembrane region" description="Helical" evidence="1">
    <location>
        <begin position="105"/>
        <end position="123"/>
    </location>
</feature>
<dbReference type="AlphaFoldDB" id="A0A6P3BZA1"/>
<dbReference type="GO" id="GO:0003677">
    <property type="term" value="F:DNA binding"/>
    <property type="evidence" value="ECO:0007669"/>
    <property type="project" value="InterPro"/>
</dbReference>
<keyword evidence="1" id="KW-0472">Membrane</keyword>
<name>A0A6P3BZA1_9BURK</name>